<dbReference type="InterPro" id="IPR054765">
    <property type="entry name" value="SLBB_dom"/>
</dbReference>
<accession>A0AAE3U6F0</accession>
<evidence type="ECO:0000256" key="14">
    <source>
        <dbReference type="ARBA" id="ARBA00023288"/>
    </source>
</evidence>
<evidence type="ECO:0000256" key="1">
    <source>
        <dbReference type="ARBA" id="ARBA00004571"/>
    </source>
</evidence>
<comment type="subcellular location">
    <subcellularLocation>
        <location evidence="1">Cell outer membrane</location>
        <topology evidence="1">Multi-pass membrane protein</topology>
    </subcellularLocation>
</comment>
<organism evidence="18 19">
    <name type="scientific">Xanthocytophaga flava</name>
    <dbReference type="NCBI Taxonomy" id="3048013"/>
    <lineage>
        <taxon>Bacteria</taxon>
        <taxon>Pseudomonadati</taxon>
        <taxon>Bacteroidota</taxon>
        <taxon>Cytophagia</taxon>
        <taxon>Cytophagales</taxon>
        <taxon>Rhodocytophagaceae</taxon>
        <taxon>Xanthocytophaga</taxon>
    </lineage>
</organism>
<comment type="caution">
    <text evidence="18">The sequence shown here is derived from an EMBL/GenBank/DDBJ whole genome shotgun (WGS) entry which is preliminary data.</text>
</comment>
<keyword evidence="3" id="KW-0813">Transport</keyword>
<feature type="domain" description="Polysaccharide export protein N-terminal" evidence="16">
    <location>
        <begin position="47"/>
        <end position="142"/>
    </location>
</feature>
<dbReference type="PANTHER" id="PTHR33619:SF3">
    <property type="entry name" value="POLYSACCHARIDE EXPORT PROTEIN GFCE-RELATED"/>
    <property type="match status" value="1"/>
</dbReference>
<evidence type="ECO:0000256" key="5">
    <source>
        <dbReference type="ARBA" id="ARBA00022597"/>
    </source>
</evidence>
<proteinExistence type="inferred from homology"/>
<dbReference type="Pfam" id="PF22461">
    <property type="entry name" value="SLBB_2"/>
    <property type="match status" value="1"/>
</dbReference>
<keyword evidence="11 15" id="KW-0472">Membrane</keyword>
<evidence type="ECO:0000313" key="19">
    <source>
        <dbReference type="Proteomes" id="UP001241110"/>
    </source>
</evidence>
<dbReference type="Proteomes" id="UP001241110">
    <property type="component" value="Unassembled WGS sequence"/>
</dbReference>
<keyword evidence="15" id="KW-1133">Transmembrane helix</keyword>
<evidence type="ECO:0000256" key="13">
    <source>
        <dbReference type="ARBA" id="ARBA00023237"/>
    </source>
</evidence>
<feature type="domain" description="SLBB" evidence="17">
    <location>
        <begin position="146"/>
        <end position="225"/>
    </location>
</feature>
<comment type="similarity">
    <text evidence="2">Belongs to the BexD/CtrA/VexA family.</text>
</comment>
<keyword evidence="13" id="KW-0998">Cell outer membrane</keyword>
<dbReference type="GO" id="GO:0015288">
    <property type="term" value="F:porin activity"/>
    <property type="evidence" value="ECO:0007669"/>
    <property type="project" value="UniProtKB-KW"/>
</dbReference>
<dbReference type="EMBL" id="JASJOS010000003">
    <property type="protein sequence ID" value="MDJ1480512.1"/>
    <property type="molecule type" value="Genomic_DNA"/>
</dbReference>
<dbReference type="RefSeq" id="WP_313977244.1">
    <property type="nucleotide sequence ID" value="NZ_JASJOS010000003.1"/>
</dbReference>
<evidence type="ECO:0000256" key="12">
    <source>
        <dbReference type="ARBA" id="ARBA00023139"/>
    </source>
</evidence>
<evidence type="ECO:0000256" key="15">
    <source>
        <dbReference type="SAM" id="Phobius"/>
    </source>
</evidence>
<dbReference type="AlphaFoldDB" id="A0AAE3U6F0"/>
<feature type="transmembrane region" description="Helical" evidence="15">
    <location>
        <begin position="239"/>
        <end position="259"/>
    </location>
</feature>
<keyword evidence="5" id="KW-0762">Sugar transport</keyword>
<dbReference type="InterPro" id="IPR003715">
    <property type="entry name" value="Poly_export_N"/>
</dbReference>
<keyword evidence="9" id="KW-0406">Ion transport</keyword>
<keyword evidence="6 15" id="KW-0812">Transmembrane</keyword>
<dbReference type="GO" id="GO:0006811">
    <property type="term" value="P:monoatomic ion transport"/>
    <property type="evidence" value="ECO:0007669"/>
    <property type="project" value="UniProtKB-KW"/>
</dbReference>
<evidence type="ECO:0000313" key="18">
    <source>
        <dbReference type="EMBL" id="MDJ1480512.1"/>
    </source>
</evidence>
<dbReference type="GO" id="GO:0046930">
    <property type="term" value="C:pore complex"/>
    <property type="evidence" value="ECO:0007669"/>
    <property type="project" value="UniProtKB-KW"/>
</dbReference>
<gene>
    <name evidence="18" type="ORF">QNI16_08450</name>
</gene>
<evidence type="ECO:0000256" key="10">
    <source>
        <dbReference type="ARBA" id="ARBA00023114"/>
    </source>
</evidence>
<evidence type="ECO:0000256" key="3">
    <source>
        <dbReference type="ARBA" id="ARBA00022448"/>
    </source>
</evidence>
<dbReference type="PANTHER" id="PTHR33619">
    <property type="entry name" value="POLYSACCHARIDE EXPORT PROTEIN GFCE-RELATED"/>
    <property type="match status" value="1"/>
</dbReference>
<evidence type="ECO:0000256" key="4">
    <source>
        <dbReference type="ARBA" id="ARBA00022452"/>
    </source>
</evidence>
<dbReference type="Gene3D" id="3.10.560.10">
    <property type="entry name" value="Outer membrane lipoprotein wza domain like"/>
    <property type="match status" value="1"/>
</dbReference>
<evidence type="ECO:0000259" key="17">
    <source>
        <dbReference type="Pfam" id="PF22461"/>
    </source>
</evidence>
<evidence type="ECO:0000256" key="11">
    <source>
        <dbReference type="ARBA" id="ARBA00023136"/>
    </source>
</evidence>
<evidence type="ECO:0000256" key="8">
    <source>
        <dbReference type="ARBA" id="ARBA00023047"/>
    </source>
</evidence>
<keyword evidence="12" id="KW-0564">Palmitate</keyword>
<evidence type="ECO:0000256" key="9">
    <source>
        <dbReference type="ARBA" id="ARBA00023065"/>
    </source>
</evidence>
<evidence type="ECO:0000256" key="6">
    <source>
        <dbReference type="ARBA" id="ARBA00022692"/>
    </source>
</evidence>
<dbReference type="GO" id="GO:0015159">
    <property type="term" value="F:polysaccharide transmembrane transporter activity"/>
    <property type="evidence" value="ECO:0007669"/>
    <property type="project" value="InterPro"/>
</dbReference>
<dbReference type="PROSITE" id="PS51257">
    <property type="entry name" value="PROKAR_LIPOPROTEIN"/>
    <property type="match status" value="1"/>
</dbReference>
<evidence type="ECO:0000256" key="2">
    <source>
        <dbReference type="ARBA" id="ARBA00009450"/>
    </source>
</evidence>
<keyword evidence="14" id="KW-0449">Lipoprotein</keyword>
<keyword evidence="7" id="KW-0732">Signal</keyword>
<keyword evidence="10" id="KW-0626">Porin</keyword>
<keyword evidence="4" id="KW-1134">Transmembrane beta strand</keyword>
<dbReference type="Gene3D" id="3.30.1950.10">
    <property type="entry name" value="wza like domain"/>
    <property type="match status" value="1"/>
</dbReference>
<dbReference type="InterPro" id="IPR049712">
    <property type="entry name" value="Poly_export"/>
</dbReference>
<reference evidence="18" key="1">
    <citation type="submission" date="2023-05" db="EMBL/GenBank/DDBJ databases">
        <authorList>
            <person name="Zhang X."/>
        </authorList>
    </citation>
    <scope>NUCLEOTIDE SEQUENCE</scope>
    <source>
        <strain evidence="18">YF14B1</strain>
    </source>
</reference>
<sequence>MRKLLFLFFLLSFFGCHSYRQNIMLQTESERLPKGLVQAAAGIEKLEKNYLIQKSDLLEIKLYSNKGESLIDVNIPKPGAVAGTVATTAATTIPNFLVESDGMVRLPQVGAIKLEGYTLRQADSLLSVAYNNYYVDPFVNVKFANKRVIVLGATRNAVVPLTNENMNLLEVLALSGGINENAKAGNIRLIRGDLKDPEVHLINLSTIEGMTKANLIVQPNDIIYIEPVKRPLREIASDIAPILSIIGSVVSLISIVLVLRNQNR</sequence>
<keyword evidence="8" id="KW-0625">Polysaccharide transport</keyword>
<name>A0AAE3U6F0_9BACT</name>
<protein>
    <submittedName>
        <fullName evidence="18">Polysaccharide biosynthesis/export family protein</fullName>
    </submittedName>
</protein>
<dbReference type="GO" id="GO:0009279">
    <property type="term" value="C:cell outer membrane"/>
    <property type="evidence" value="ECO:0007669"/>
    <property type="project" value="UniProtKB-SubCell"/>
</dbReference>
<evidence type="ECO:0000259" key="16">
    <source>
        <dbReference type="Pfam" id="PF02563"/>
    </source>
</evidence>
<dbReference type="Pfam" id="PF02563">
    <property type="entry name" value="Poly_export"/>
    <property type="match status" value="1"/>
</dbReference>
<evidence type="ECO:0000256" key="7">
    <source>
        <dbReference type="ARBA" id="ARBA00022729"/>
    </source>
</evidence>